<keyword evidence="5" id="KW-0808">Transferase</keyword>
<dbReference type="Pfam" id="PF03830">
    <property type="entry name" value="PTSIIB_sorb"/>
    <property type="match status" value="1"/>
</dbReference>
<dbReference type="Gene3D" id="3.40.35.10">
    <property type="entry name" value="Phosphotransferase system, sorbose subfamily IIB component"/>
    <property type="match status" value="1"/>
</dbReference>
<dbReference type="RefSeq" id="WP_161902027.1">
    <property type="nucleotide sequence ID" value="NZ_MAEL01000035.1"/>
</dbReference>
<evidence type="ECO:0000256" key="3">
    <source>
        <dbReference type="ARBA" id="ARBA00022490"/>
    </source>
</evidence>
<evidence type="ECO:0000256" key="5">
    <source>
        <dbReference type="ARBA" id="ARBA00022679"/>
    </source>
</evidence>
<evidence type="ECO:0000256" key="2">
    <source>
        <dbReference type="ARBA" id="ARBA00022448"/>
    </source>
</evidence>
<keyword evidence="6" id="KW-0598">Phosphotransferase system</keyword>
<dbReference type="SUPFAM" id="SSF52728">
    <property type="entry name" value="PTS IIb component"/>
    <property type="match status" value="1"/>
</dbReference>
<dbReference type="EMBL" id="MAEL01000035">
    <property type="protein sequence ID" value="KAF1304155.1"/>
    <property type="molecule type" value="Genomic_DNA"/>
</dbReference>
<evidence type="ECO:0000259" key="8">
    <source>
        <dbReference type="PROSITE" id="PS51101"/>
    </source>
</evidence>
<evidence type="ECO:0000256" key="7">
    <source>
        <dbReference type="ARBA" id="ARBA00022777"/>
    </source>
</evidence>
<evidence type="ECO:0000256" key="6">
    <source>
        <dbReference type="ARBA" id="ARBA00022683"/>
    </source>
</evidence>
<reference evidence="9 10" key="1">
    <citation type="submission" date="2016-06" db="EMBL/GenBank/DDBJ databases">
        <title>Four novel species of enterococci isolated from chicken manure.</title>
        <authorList>
            <person name="Van Tyne D."/>
        </authorList>
    </citation>
    <scope>NUCLEOTIDE SEQUENCE [LARGE SCALE GENOMIC DNA]</scope>
    <source>
        <strain evidence="9 10">CU12B</strain>
    </source>
</reference>
<keyword evidence="7" id="KW-0418">Kinase</keyword>
<dbReference type="Proteomes" id="UP000782705">
    <property type="component" value="Unassembled WGS sequence"/>
</dbReference>
<feature type="domain" description="PTS EIIB type-4" evidence="8">
    <location>
        <begin position="1"/>
        <end position="163"/>
    </location>
</feature>
<gene>
    <name evidence="9" type="ORF">BAU17_04475</name>
</gene>
<sequence length="163" mass="18352">MAIQWIRIDDRLIHGQVASSWLRHIGAEQIICVSDAAASNPVQAQVLKMAAPGYIVHLFGVDKFIRVYQKNPIKKSTFVILGSTADLLKLKEGGVDVQNVNYGGMRERSDRTIRYDHDLCFTPEEDEALKTLIEQGVKIDYQMAAYDAPTPLMDYIKQVKKGE</sequence>
<comment type="subcellular location">
    <subcellularLocation>
        <location evidence="1">Cytoplasm</location>
    </subcellularLocation>
</comment>
<keyword evidence="10" id="KW-1185">Reference proteome</keyword>
<evidence type="ECO:0000313" key="9">
    <source>
        <dbReference type="EMBL" id="KAF1304155.1"/>
    </source>
</evidence>
<proteinExistence type="predicted"/>
<organism evidence="9 10">
    <name type="scientific">Candidatus Enterococcus willemsii</name>
    <dbReference type="NCBI Taxonomy" id="1857215"/>
    <lineage>
        <taxon>Bacteria</taxon>
        <taxon>Bacillati</taxon>
        <taxon>Bacillota</taxon>
        <taxon>Bacilli</taxon>
        <taxon>Lactobacillales</taxon>
        <taxon>Enterococcaceae</taxon>
        <taxon>Enterococcus</taxon>
    </lineage>
</organism>
<evidence type="ECO:0000256" key="1">
    <source>
        <dbReference type="ARBA" id="ARBA00004496"/>
    </source>
</evidence>
<keyword evidence="2" id="KW-0813">Transport</keyword>
<dbReference type="InterPro" id="IPR036667">
    <property type="entry name" value="PTS_IIB_sorbose-sp_sf"/>
</dbReference>
<keyword evidence="3" id="KW-0963">Cytoplasm</keyword>
<evidence type="ECO:0000256" key="4">
    <source>
        <dbReference type="ARBA" id="ARBA00022597"/>
    </source>
</evidence>
<name>A0ABQ6Z0S8_9ENTE</name>
<evidence type="ECO:0000313" key="10">
    <source>
        <dbReference type="Proteomes" id="UP000782705"/>
    </source>
</evidence>
<accession>A0ABQ6Z0S8</accession>
<keyword evidence="4" id="KW-0762">Sugar transport</keyword>
<dbReference type="InterPro" id="IPR004720">
    <property type="entry name" value="PTS_IIB_sorbose-sp"/>
</dbReference>
<comment type="caution">
    <text evidence="9">The sequence shown here is derived from an EMBL/GenBank/DDBJ whole genome shotgun (WGS) entry which is preliminary data.</text>
</comment>
<dbReference type="PROSITE" id="PS51101">
    <property type="entry name" value="PTS_EIIB_TYPE_4"/>
    <property type="match status" value="1"/>
</dbReference>
<protein>
    <recommendedName>
        <fullName evidence="8">PTS EIIB type-4 domain-containing protein</fullName>
    </recommendedName>
</protein>